<evidence type="ECO:0000313" key="1">
    <source>
        <dbReference type="EMBL" id="BCB26389.1"/>
    </source>
</evidence>
<keyword evidence="2" id="KW-1185">Reference proteome</keyword>
<proteinExistence type="predicted"/>
<dbReference type="Proteomes" id="UP000502260">
    <property type="component" value="Chromosome"/>
</dbReference>
<dbReference type="KEGG" id="slac:SKTS_12750"/>
<dbReference type="EMBL" id="AP022853">
    <property type="protein sequence ID" value="BCB26389.1"/>
    <property type="molecule type" value="Genomic_DNA"/>
</dbReference>
<organism evidence="1 2">
    <name type="scientific">Sulfurimicrobium lacus</name>
    <dbReference type="NCBI Taxonomy" id="2715678"/>
    <lineage>
        <taxon>Bacteria</taxon>
        <taxon>Pseudomonadati</taxon>
        <taxon>Pseudomonadota</taxon>
        <taxon>Betaproteobacteria</taxon>
        <taxon>Nitrosomonadales</taxon>
        <taxon>Sulfuricellaceae</taxon>
        <taxon>Sulfurimicrobium</taxon>
    </lineage>
</organism>
<gene>
    <name evidence="1" type="ORF">SKTS_12750</name>
</gene>
<evidence type="ECO:0008006" key="3">
    <source>
        <dbReference type="Google" id="ProtNLM"/>
    </source>
</evidence>
<reference evidence="2" key="1">
    <citation type="submission" date="2020-03" db="EMBL/GenBank/DDBJ databases">
        <title>Complete genome sequence of sulfur-oxidizing bacterium skT11.</title>
        <authorList>
            <person name="Kanda M."/>
            <person name="Kojima H."/>
            <person name="Fukui M."/>
        </authorList>
    </citation>
    <scope>NUCLEOTIDE SEQUENCE [LARGE SCALE GENOMIC DNA]</scope>
    <source>
        <strain evidence="2">skT11</strain>
    </source>
</reference>
<dbReference type="AlphaFoldDB" id="A0A6F8VCC6"/>
<protein>
    <recommendedName>
        <fullName evidence="3">Dicarboxylate transport domain-containing protein</fullName>
    </recommendedName>
</protein>
<name>A0A6F8VCC6_9PROT</name>
<accession>A0A6F8VCC6</accession>
<evidence type="ECO:0000313" key="2">
    <source>
        <dbReference type="Proteomes" id="UP000502260"/>
    </source>
</evidence>
<sequence>MLTLAAPAFAQQIALHIEDIAAPTFQASGISAELESSRFTATIKQLSVQGHDWKNVRLTCPAIILERDTIACTQGTLTEEQSWPVRFSYAPGAKQLMLDLSLPAREHWHVEARWGKRWDIAANIDNGKAAHFRTWLPQDMPAPSAGVINGKLNFSGSDTNLLAADMDLRLAGIAFSDTSGLHAGEKISGKVRLTAHPVNRELVWQGEALWDQGEIYWDPLYLTGGARLSARGRLDPQRVTLAQASLHWPAIGDISASGSWDRTSRSLSASSFQGTQLALDPLYRSFALPFLGKTALAKSAASGKMDIAGRFAEGKIQSLDLTLDHAALQDKDGRFALRDVHLKLPWRAQAATSADFGVGGGQVLSLPLGGFTAAIQMQDKKFSTPRLDIPLLGGALGIENFQATSSPQGWRWEFEGGLTPVSMEQLSAALHWPKMHGTLAGVVPRVRYDAGKLTLDGALLIKAFDGTAVIQDLALLDALGPAPRLQANIDMRNLDLDLLTRTFSFGSMQGRIDVSVKGLELSNWKPVAFDGSVRSSPGDYPRKISQRAVQNISSLGGAGAAAAIQRSFLGIFEQFGYSQLGLSCVLKNGVCHMGGIAPAPNGYIIVKGGGIPAITVIGYNPSVSWDELITRLQRVTQGNSTPVVQ</sequence>